<sequence length="130" mass="15475">VEELMTITAVNMKTLPFMYKDVLQKELFIFYCLLYFSPFIYFVSLNVTKERKKYKDFMKIMGLQESAFWLSCGLIYATFIFIISIMITVIITSTQIIVMTGFMVIFTLFFLYGLSLVSSYMYYHILCFRF</sequence>
<reference evidence="2" key="2">
    <citation type="submission" date="2025-09" db="UniProtKB">
        <authorList>
            <consortium name="Ensembl"/>
        </authorList>
    </citation>
    <scope>IDENTIFICATION</scope>
</reference>
<dbReference type="PANTHER" id="PTHR19229">
    <property type="entry name" value="ATP-BINDING CASSETTE TRANSPORTER SUBFAMILY A ABCA"/>
    <property type="match status" value="1"/>
</dbReference>
<name>A0A8C7ARB9_NEOVI</name>
<feature type="transmembrane region" description="Helical" evidence="1">
    <location>
        <begin position="28"/>
        <end position="47"/>
    </location>
</feature>
<feature type="transmembrane region" description="Helical" evidence="1">
    <location>
        <begin position="97"/>
        <end position="123"/>
    </location>
</feature>
<dbReference type="Ensembl" id="ENSNVIT00000013329.1">
    <property type="protein sequence ID" value="ENSNVIP00000011375.1"/>
    <property type="gene ID" value="ENSNVIG00000009015.1"/>
</dbReference>
<evidence type="ECO:0000313" key="3">
    <source>
        <dbReference type="Proteomes" id="UP000694425"/>
    </source>
</evidence>
<dbReference type="GO" id="GO:0016020">
    <property type="term" value="C:membrane"/>
    <property type="evidence" value="ECO:0007669"/>
    <property type="project" value="InterPro"/>
</dbReference>
<dbReference type="PANTHER" id="PTHR19229:SF13">
    <property type="entry name" value="ATP-BINDING CASSETTE SUB-FAMILY A MEMBER 6"/>
    <property type="match status" value="1"/>
</dbReference>
<organism evidence="2 3">
    <name type="scientific">Neovison vison</name>
    <name type="common">American mink</name>
    <name type="synonym">Mustela vison</name>
    <dbReference type="NCBI Taxonomy" id="452646"/>
    <lineage>
        <taxon>Eukaryota</taxon>
        <taxon>Metazoa</taxon>
        <taxon>Chordata</taxon>
        <taxon>Craniata</taxon>
        <taxon>Vertebrata</taxon>
        <taxon>Euteleostomi</taxon>
        <taxon>Mammalia</taxon>
        <taxon>Eutheria</taxon>
        <taxon>Laurasiatheria</taxon>
        <taxon>Carnivora</taxon>
        <taxon>Caniformia</taxon>
        <taxon>Musteloidea</taxon>
        <taxon>Mustelidae</taxon>
        <taxon>Mustelinae</taxon>
        <taxon>Neogale</taxon>
    </lineage>
</organism>
<reference evidence="2" key="1">
    <citation type="submission" date="2025-08" db="UniProtKB">
        <authorList>
            <consortium name="Ensembl"/>
        </authorList>
    </citation>
    <scope>IDENTIFICATION</scope>
</reference>
<dbReference type="GO" id="GO:0005319">
    <property type="term" value="F:lipid transporter activity"/>
    <property type="evidence" value="ECO:0007669"/>
    <property type="project" value="TreeGrafter"/>
</dbReference>
<proteinExistence type="predicted"/>
<protein>
    <submittedName>
        <fullName evidence="2">Uncharacterized protein</fullName>
    </submittedName>
</protein>
<keyword evidence="1" id="KW-0472">Membrane</keyword>
<feature type="transmembrane region" description="Helical" evidence="1">
    <location>
        <begin position="68"/>
        <end position="91"/>
    </location>
</feature>
<keyword evidence="1" id="KW-0812">Transmembrane</keyword>
<evidence type="ECO:0000256" key="1">
    <source>
        <dbReference type="SAM" id="Phobius"/>
    </source>
</evidence>
<dbReference type="AlphaFoldDB" id="A0A8C7ARB9"/>
<dbReference type="InterPro" id="IPR026082">
    <property type="entry name" value="ABCA"/>
</dbReference>
<dbReference type="GO" id="GO:0140359">
    <property type="term" value="F:ABC-type transporter activity"/>
    <property type="evidence" value="ECO:0007669"/>
    <property type="project" value="InterPro"/>
</dbReference>
<keyword evidence="3" id="KW-1185">Reference proteome</keyword>
<accession>A0A8C7ARB9</accession>
<evidence type="ECO:0000313" key="2">
    <source>
        <dbReference type="Ensembl" id="ENSNVIP00000011375.1"/>
    </source>
</evidence>
<keyword evidence="1" id="KW-1133">Transmembrane helix</keyword>
<dbReference type="GeneTree" id="ENSGT00940000162244"/>
<dbReference type="Proteomes" id="UP000694425">
    <property type="component" value="Unplaced"/>
</dbReference>